<comment type="caution">
    <text evidence="2">The sequence shown here is derived from an EMBL/GenBank/DDBJ whole genome shotgun (WGS) entry which is preliminary data.</text>
</comment>
<feature type="compositionally biased region" description="Basic and acidic residues" evidence="1">
    <location>
        <begin position="98"/>
        <end position="112"/>
    </location>
</feature>
<proteinExistence type="predicted"/>
<name>A0ABR0BJ25_PURLI</name>
<organism evidence="2 3">
    <name type="scientific">Purpureocillium lilacinum</name>
    <name type="common">Paecilomyces lilacinus</name>
    <dbReference type="NCBI Taxonomy" id="33203"/>
    <lineage>
        <taxon>Eukaryota</taxon>
        <taxon>Fungi</taxon>
        <taxon>Dikarya</taxon>
        <taxon>Ascomycota</taxon>
        <taxon>Pezizomycotina</taxon>
        <taxon>Sordariomycetes</taxon>
        <taxon>Hypocreomycetidae</taxon>
        <taxon>Hypocreales</taxon>
        <taxon>Ophiocordycipitaceae</taxon>
        <taxon>Purpureocillium</taxon>
    </lineage>
</organism>
<accession>A0ABR0BJ25</accession>
<sequence length="182" mass="19425">MPCGEGTHVPLLLHTYVPSSYYHSADVYFLRREGGGRDVSSVVRMTPRPWGGGFGDFVFSCLDDFPRWADGRTEQGGDGRGRGVPARAGPAATGGGQRRTDGDGFGGRDEQGGRFGRTVCETDPGAAGPAHSPLLIDAVCPLMPISRDEALYERHQGQTVQPMARTHSLSARVIITIPDPSS</sequence>
<evidence type="ECO:0000313" key="3">
    <source>
        <dbReference type="Proteomes" id="UP001287286"/>
    </source>
</evidence>
<dbReference type="EMBL" id="JAWRVI010000073">
    <property type="protein sequence ID" value="KAK4081450.1"/>
    <property type="molecule type" value="Genomic_DNA"/>
</dbReference>
<feature type="region of interest" description="Disordered" evidence="1">
    <location>
        <begin position="70"/>
        <end position="113"/>
    </location>
</feature>
<dbReference type="Proteomes" id="UP001287286">
    <property type="component" value="Unassembled WGS sequence"/>
</dbReference>
<evidence type="ECO:0000256" key="1">
    <source>
        <dbReference type="SAM" id="MobiDB-lite"/>
    </source>
</evidence>
<feature type="compositionally biased region" description="Basic and acidic residues" evidence="1">
    <location>
        <begin position="70"/>
        <end position="81"/>
    </location>
</feature>
<keyword evidence="3" id="KW-1185">Reference proteome</keyword>
<evidence type="ECO:0000313" key="2">
    <source>
        <dbReference type="EMBL" id="KAK4081450.1"/>
    </source>
</evidence>
<reference evidence="2 3" key="1">
    <citation type="journal article" date="2024" name="Microbiol. Resour. Announc.">
        <title>Genome annotations for the ascomycete fungi Trichoderma harzianum, Trichoderma aggressivum, and Purpureocillium lilacinum.</title>
        <authorList>
            <person name="Beijen E.P.W."/>
            <person name="Ohm R.A."/>
        </authorList>
    </citation>
    <scope>NUCLEOTIDE SEQUENCE [LARGE SCALE GENOMIC DNA]</scope>
    <source>
        <strain evidence="2 3">CBS 150709</strain>
    </source>
</reference>
<gene>
    <name evidence="2" type="ORF">Purlil1_11628</name>
</gene>
<protein>
    <submittedName>
        <fullName evidence="2">Uncharacterized protein</fullName>
    </submittedName>
</protein>